<evidence type="ECO:0000313" key="4">
    <source>
        <dbReference type="EMBL" id="GAQ86495.1"/>
    </source>
</evidence>
<protein>
    <submittedName>
        <fullName evidence="4">DNA-binding protein</fullName>
    </submittedName>
</protein>
<feature type="region of interest" description="Disordered" evidence="2">
    <location>
        <begin position="566"/>
        <end position="616"/>
    </location>
</feature>
<evidence type="ECO:0000313" key="5">
    <source>
        <dbReference type="Proteomes" id="UP000054558"/>
    </source>
</evidence>
<evidence type="ECO:0000256" key="1">
    <source>
        <dbReference type="ARBA" id="ARBA00006832"/>
    </source>
</evidence>
<keyword evidence="4" id="KW-0238">DNA-binding</keyword>
<keyword evidence="5" id="KW-1185">Reference proteome</keyword>
<feature type="compositionally biased region" description="Basic and acidic residues" evidence="2">
    <location>
        <begin position="121"/>
        <end position="134"/>
    </location>
</feature>
<dbReference type="Pfam" id="PF08265">
    <property type="entry name" value="YL1_C"/>
    <property type="match status" value="1"/>
</dbReference>
<feature type="compositionally biased region" description="Polar residues" evidence="2">
    <location>
        <begin position="399"/>
        <end position="437"/>
    </location>
</feature>
<feature type="compositionally biased region" description="Acidic residues" evidence="2">
    <location>
        <begin position="41"/>
        <end position="78"/>
    </location>
</feature>
<feature type="region of interest" description="Disordered" evidence="2">
    <location>
        <begin position="1"/>
        <end position="156"/>
    </location>
</feature>
<dbReference type="Proteomes" id="UP000054558">
    <property type="component" value="Unassembled WGS sequence"/>
</dbReference>
<gene>
    <name evidence="4" type="ORF">KFL_002920120</name>
</gene>
<reference evidence="4 5" key="1">
    <citation type="journal article" date="2014" name="Nat. Commun.">
        <title>Klebsormidium flaccidum genome reveals primary factors for plant terrestrial adaptation.</title>
        <authorList>
            <person name="Hori K."/>
            <person name="Maruyama F."/>
            <person name="Fujisawa T."/>
            <person name="Togashi T."/>
            <person name="Yamamoto N."/>
            <person name="Seo M."/>
            <person name="Sato S."/>
            <person name="Yamada T."/>
            <person name="Mori H."/>
            <person name="Tajima N."/>
            <person name="Moriyama T."/>
            <person name="Ikeuchi M."/>
            <person name="Watanabe M."/>
            <person name="Wada H."/>
            <person name="Kobayashi K."/>
            <person name="Saito M."/>
            <person name="Masuda T."/>
            <person name="Sasaki-Sekimoto Y."/>
            <person name="Mashiguchi K."/>
            <person name="Awai K."/>
            <person name="Shimojima M."/>
            <person name="Masuda S."/>
            <person name="Iwai M."/>
            <person name="Nobusawa T."/>
            <person name="Narise T."/>
            <person name="Kondo S."/>
            <person name="Saito H."/>
            <person name="Sato R."/>
            <person name="Murakawa M."/>
            <person name="Ihara Y."/>
            <person name="Oshima-Yamada Y."/>
            <person name="Ohtaka K."/>
            <person name="Satoh M."/>
            <person name="Sonobe K."/>
            <person name="Ishii M."/>
            <person name="Ohtani R."/>
            <person name="Kanamori-Sato M."/>
            <person name="Honoki R."/>
            <person name="Miyazaki D."/>
            <person name="Mochizuki H."/>
            <person name="Umetsu J."/>
            <person name="Higashi K."/>
            <person name="Shibata D."/>
            <person name="Kamiya Y."/>
            <person name="Sato N."/>
            <person name="Nakamura Y."/>
            <person name="Tabata S."/>
            <person name="Ida S."/>
            <person name="Kurokawa K."/>
            <person name="Ohta H."/>
        </authorList>
    </citation>
    <scope>NUCLEOTIDE SEQUENCE [LARGE SCALE GENOMIC DNA]</scope>
    <source>
        <strain evidence="4 5">NIES-2285</strain>
    </source>
</reference>
<feature type="region of interest" description="Disordered" evidence="2">
    <location>
        <begin position="169"/>
        <end position="193"/>
    </location>
</feature>
<name>A0A1Y1I6B1_KLENI</name>
<accession>A0A1Y1I6B1</accession>
<evidence type="ECO:0000256" key="2">
    <source>
        <dbReference type="SAM" id="MobiDB-lite"/>
    </source>
</evidence>
<dbReference type="STRING" id="105231.A0A1Y1I6B1"/>
<dbReference type="Pfam" id="PF05764">
    <property type="entry name" value="YL1"/>
    <property type="match status" value="1"/>
</dbReference>
<dbReference type="EMBL" id="DF237241">
    <property type="protein sequence ID" value="GAQ86495.1"/>
    <property type="molecule type" value="Genomic_DNA"/>
</dbReference>
<dbReference type="InterPro" id="IPR013272">
    <property type="entry name" value="Vps72/YL1_C"/>
</dbReference>
<sequence>MESGDGPSVRLPARATRGKRLNKLIEEEDDADKAFWGQDAFNEEDQEEYVSEEEEQDVFDSDFDDDEDMEDDGEEEADERPQRKRKAPPGAAPKRPARKAATAAKAAITPKTQTKSFEAVFQDRLDGIKPDKSTPKAKAATPKRPRAEQDFELAEAGFERRSKRAVVVERNVEREQEERQRAKSRKPVPKKKPVVEERRLTQEEMLAEAAQTEIANLQSLEIMLAREEEIKRKAIIHKEAFAGPQIRYHSKDGHTVLEFTRMDAFPDVINAKAAPYPLRSVCAVTGLPAKYKDPLTGLPYATLEAFKTLRERWSDRGKRPRPASTGDEASGRRRAKLDAVDNVKLSSAALGLKRGPQKSVRGRPSRRASPRDGVSPGTSSAEERSLGPASPADLPPSRLSVQSGAEQPLSASEQPVTAEQRVSASEQHAPTVGSAQTFSAFAAEQPLPSLQDVTLDDFEVGIETAAGDEEPGRSSGPEVGNAQELRGENAILVAGEKSDPAKRGQPASAPERLREGGEAAALDAVDSVVGIDGEAGVRLDPQGLGTVKEDVTGTPLSTAAAAVTRYPQADAEETGCPVGQVRTDGSGSAAPNHDSDGGLTIRTAPNKPAIDQALLQ</sequence>
<comment type="similarity">
    <text evidence="1">Belongs to the VPS72/YL1 family.</text>
</comment>
<feature type="region of interest" description="Disordered" evidence="2">
    <location>
        <begin position="313"/>
        <end position="437"/>
    </location>
</feature>
<dbReference type="InterPro" id="IPR046757">
    <property type="entry name" value="YL1_N"/>
</dbReference>
<feature type="region of interest" description="Disordered" evidence="2">
    <location>
        <begin position="450"/>
        <end position="517"/>
    </location>
</feature>
<feature type="compositionally biased region" description="Low complexity" evidence="2">
    <location>
        <begin position="88"/>
        <end position="115"/>
    </location>
</feature>
<dbReference type="SMART" id="SM00993">
    <property type="entry name" value="YL1_C"/>
    <property type="match status" value="1"/>
</dbReference>
<organism evidence="4 5">
    <name type="scientific">Klebsormidium nitens</name>
    <name type="common">Green alga</name>
    <name type="synonym">Ulothrix nitens</name>
    <dbReference type="NCBI Taxonomy" id="105231"/>
    <lineage>
        <taxon>Eukaryota</taxon>
        <taxon>Viridiplantae</taxon>
        <taxon>Streptophyta</taxon>
        <taxon>Klebsormidiophyceae</taxon>
        <taxon>Klebsormidiales</taxon>
        <taxon>Klebsormidiaceae</taxon>
        <taxon>Klebsormidium</taxon>
    </lineage>
</organism>
<dbReference type="PANTHER" id="PTHR13275">
    <property type="entry name" value="YL-1 PROTEIN TRANSCRIPTION FACTOR-LIKE 1"/>
    <property type="match status" value="1"/>
</dbReference>
<dbReference type="OrthoDB" id="78296at2759"/>
<feature type="compositionally biased region" description="Basic and acidic residues" evidence="2">
    <location>
        <begin position="169"/>
        <end position="181"/>
    </location>
</feature>
<dbReference type="PANTHER" id="PTHR13275:SF4">
    <property type="entry name" value="VACUOLAR PROTEIN SORTING-ASSOCIATED PROTEIN 72 HOMOLOG"/>
    <property type="match status" value="1"/>
</dbReference>
<feature type="domain" description="Vps72/YL1 C-terminal" evidence="3">
    <location>
        <begin position="280"/>
        <end position="309"/>
    </location>
</feature>
<proteinExistence type="inferred from homology"/>
<dbReference type="GO" id="GO:0003677">
    <property type="term" value="F:DNA binding"/>
    <property type="evidence" value="ECO:0007669"/>
    <property type="project" value="UniProtKB-KW"/>
</dbReference>
<feature type="compositionally biased region" description="Basic residues" evidence="2">
    <location>
        <begin position="182"/>
        <end position="192"/>
    </location>
</feature>
<dbReference type="GO" id="GO:0005634">
    <property type="term" value="C:nucleus"/>
    <property type="evidence" value="ECO:0000318"/>
    <property type="project" value="GO_Central"/>
</dbReference>
<evidence type="ECO:0000259" key="3">
    <source>
        <dbReference type="SMART" id="SM00993"/>
    </source>
</evidence>
<dbReference type="AlphaFoldDB" id="A0A1Y1I6B1"/>